<evidence type="ECO:0000256" key="3">
    <source>
        <dbReference type="ARBA" id="ARBA00023235"/>
    </source>
</evidence>
<dbReference type="Pfam" id="PF24137">
    <property type="entry name" value="DA_N"/>
    <property type="match status" value="1"/>
</dbReference>
<feature type="domain" description="Diels-Alderase C-terminal" evidence="8">
    <location>
        <begin position="264"/>
        <end position="408"/>
    </location>
</feature>
<dbReference type="GO" id="GO:0016787">
    <property type="term" value="F:hydrolase activity"/>
    <property type="evidence" value="ECO:0007669"/>
    <property type="project" value="UniProtKB-KW"/>
</dbReference>
<feature type="chain" id="PRO_5040257134" description="Alpha/beta hydrolase" evidence="6">
    <location>
        <begin position="21"/>
        <end position="850"/>
    </location>
</feature>
<evidence type="ECO:0008006" key="12">
    <source>
        <dbReference type="Google" id="ProtNLM"/>
    </source>
</evidence>
<evidence type="ECO:0000256" key="4">
    <source>
        <dbReference type="ARBA" id="ARBA00038115"/>
    </source>
</evidence>
<keyword evidence="3" id="KW-0413">Isomerase</keyword>
<dbReference type="PANTHER" id="PTHR22946">
    <property type="entry name" value="DIENELACTONE HYDROLASE DOMAIN-CONTAINING PROTEIN-RELATED"/>
    <property type="match status" value="1"/>
</dbReference>
<dbReference type="InterPro" id="IPR029058">
    <property type="entry name" value="AB_hydrolase_fold"/>
</dbReference>
<feature type="signal peptide" evidence="6">
    <location>
        <begin position="1"/>
        <end position="20"/>
    </location>
</feature>
<keyword evidence="6" id="KW-0732">Signal</keyword>
<dbReference type="Pfam" id="PF22903">
    <property type="entry name" value="DA_C"/>
    <property type="match status" value="1"/>
</dbReference>
<dbReference type="SUPFAM" id="SSF159245">
    <property type="entry name" value="AttH-like"/>
    <property type="match status" value="1"/>
</dbReference>
<dbReference type="PANTHER" id="PTHR22946:SF13">
    <property type="entry name" value="ALPHA_BETA HYDROLASE PSOB"/>
    <property type="match status" value="1"/>
</dbReference>
<comment type="similarity">
    <text evidence="5">Belongs to the Diels-Alderase family.</text>
</comment>
<evidence type="ECO:0000256" key="6">
    <source>
        <dbReference type="SAM" id="SignalP"/>
    </source>
</evidence>
<feature type="domain" description="AB hydrolase-1" evidence="7">
    <location>
        <begin position="577"/>
        <end position="738"/>
    </location>
</feature>
<evidence type="ECO:0000313" key="11">
    <source>
        <dbReference type="Proteomes" id="UP000764110"/>
    </source>
</evidence>
<dbReference type="InterPro" id="IPR056402">
    <property type="entry name" value="DA_N"/>
</dbReference>
<dbReference type="EMBL" id="JACEFI010000001">
    <property type="protein sequence ID" value="KAH0601150.1"/>
    <property type="molecule type" value="Genomic_DNA"/>
</dbReference>
<accession>A0A9P8MMH3</accession>
<feature type="domain" description="Diels-Alderase N-terminal" evidence="9">
    <location>
        <begin position="85"/>
        <end position="261"/>
    </location>
</feature>
<organism evidence="10 11">
    <name type="scientific">Metarhizium humberi</name>
    <dbReference type="NCBI Taxonomy" id="2596975"/>
    <lineage>
        <taxon>Eukaryota</taxon>
        <taxon>Fungi</taxon>
        <taxon>Dikarya</taxon>
        <taxon>Ascomycota</taxon>
        <taxon>Pezizomycotina</taxon>
        <taxon>Sordariomycetes</taxon>
        <taxon>Hypocreomycetidae</taxon>
        <taxon>Hypocreales</taxon>
        <taxon>Clavicipitaceae</taxon>
        <taxon>Metarhizium</taxon>
    </lineage>
</organism>
<protein>
    <recommendedName>
        <fullName evidence="12">Alpha/beta hydrolase</fullName>
    </recommendedName>
</protein>
<proteinExistence type="inferred from homology"/>
<name>A0A9P8MMH3_9HYPO</name>
<dbReference type="AlphaFoldDB" id="A0A9P8MMH3"/>
<comment type="similarity">
    <text evidence="4">Belongs to the AB hydrolase superfamily. FUS2 hydrolase family.</text>
</comment>
<keyword evidence="2" id="KW-0378">Hydrolase</keyword>
<dbReference type="SUPFAM" id="SSF53474">
    <property type="entry name" value="alpha/beta-Hydrolases"/>
    <property type="match status" value="1"/>
</dbReference>
<evidence type="ECO:0000259" key="9">
    <source>
        <dbReference type="Pfam" id="PF24137"/>
    </source>
</evidence>
<dbReference type="GO" id="GO:0016853">
    <property type="term" value="F:isomerase activity"/>
    <property type="evidence" value="ECO:0007669"/>
    <property type="project" value="UniProtKB-KW"/>
</dbReference>
<dbReference type="Gene3D" id="3.40.50.1820">
    <property type="entry name" value="alpha/beta hydrolase"/>
    <property type="match status" value="1"/>
</dbReference>
<sequence>MLIRLASIIGLMATVANTHGWPEPWPSHWHEPNSDVFPGQQIPLAADDNDTRAGCRVSNMTAFEMAKGRKIVDFTTKAMGSLEEPKIPLLNSSTGEQWEFDGVSDDGMQSFVFGFYRDANYAILGTGNFRLSIEFGFADRTRFYEVYYPQRSVVETCPHGTRGLWIDEKTGHQFSFQVNADLTEAIVTLDSDTLKGKVYIHSRALPLTADGNVWPAENASTAPIPYWHWSQPIPAGTVETDVEIKGKPIKWTGMGGHERFWSAFSWFTCLRKLQAVRAMLGPYVLSYLSFTSEINSEHSHQSVVLFKDGAPVFRSTGNTPSDMEDYALVTKTYGGAVTGTLKDKVTGFQLELVSPSNMHHYTFFVEHLNLGFEYILGEGVGGSGFSARSRGGHVGLGQYEGVALTEALTFPRNSPLFKSNYGTVQIWAIAIRILGTTVYGGADVAEVLEAVGEIKPGDPVSWERAWRTQALRAEELADEAHRHGDRDAARRGYLRAANYTRASGYMYVSTSAGNGESLAQDACSIAEKVRTLFRKALPLMDGQVHRLSIPYDEYHLPGYLYLPPVDRKIKGRKTPILVNCGGADSCQEELYFLNPAAGPGMGYAVLTFDGPGQGLMLKQYEVTMRPDWETVVAQVIDYLVKFSSQHPELDLDLDSIAVSGASMGGYFALRAAAEPRVKACVSIDPFYDMWDFGTAHVSPIFISAWTKGWIGHGFVDRMIGWLSAVSFQLKWEISVTSTLFGLSSPAGILQHMKKYTFASGSKDGTTFLSRVTCPVLVSGAGKSLYMDVDNHTRRCFEALTNVPPQNKEIWVPESEGQGSLQAKMGALALCNQRTYQFLDKAFGIIRDPLL</sequence>
<dbReference type="InterPro" id="IPR000073">
    <property type="entry name" value="AB_hydrolase_1"/>
</dbReference>
<comment type="caution">
    <text evidence="10">The sequence shown here is derived from an EMBL/GenBank/DDBJ whole genome shotgun (WGS) entry which is preliminary data.</text>
</comment>
<dbReference type="InterPro" id="IPR050261">
    <property type="entry name" value="FrsA_esterase"/>
</dbReference>
<evidence type="ECO:0000259" key="8">
    <source>
        <dbReference type="Pfam" id="PF22903"/>
    </source>
</evidence>
<evidence type="ECO:0000256" key="1">
    <source>
        <dbReference type="ARBA" id="ARBA00004685"/>
    </source>
</evidence>
<dbReference type="Proteomes" id="UP000764110">
    <property type="component" value="Unassembled WGS sequence"/>
</dbReference>
<dbReference type="InterPro" id="IPR054499">
    <property type="entry name" value="DA_C"/>
</dbReference>
<evidence type="ECO:0000259" key="7">
    <source>
        <dbReference type="Pfam" id="PF12697"/>
    </source>
</evidence>
<dbReference type="Gene3D" id="1.20.1440.110">
    <property type="entry name" value="acylaminoacyl peptidase"/>
    <property type="match status" value="1"/>
</dbReference>
<evidence type="ECO:0000256" key="5">
    <source>
        <dbReference type="ARBA" id="ARBA00046325"/>
    </source>
</evidence>
<gene>
    <name evidence="10" type="ORF">MHUMG1_00022</name>
</gene>
<reference evidence="10 11" key="1">
    <citation type="submission" date="2020-07" db="EMBL/GenBank/DDBJ databases">
        <title>Metarhizium humberi genome.</title>
        <authorList>
            <person name="Lysoe E."/>
        </authorList>
    </citation>
    <scope>NUCLEOTIDE SEQUENCE [LARGE SCALE GENOMIC DNA]</scope>
    <source>
        <strain evidence="10 11">ESALQ1638</strain>
    </source>
</reference>
<evidence type="ECO:0000256" key="2">
    <source>
        <dbReference type="ARBA" id="ARBA00022801"/>
    </source>
</evidence>
<keyword evidence="11" id="KW-1185">Reference proteome</keyword>
<evidence type="ECO:0000313" key="10">
    <source>
        <dbReference type="EMBL" id="KAH0601150.1"/>
    </source>
</evidence>
<comment type="pathway">
    <text evidence="1">Mycotoxin biosynthesis.</text>
</comment>
<dbReference type="Pfam" id="PF12697">
    <property type="entry name" value="Abhydrolase_6"/>
    <property type="match status" value="1"/>
</dbReference>